<dbReference type="Proteomes" id="UP000008810">
    <property type="component" value="Chromosome 3"/>
</dbReference>
<evidence type="ECO:0000313" key="6">
    <source>
        <dbReference type="EnsemblPlants" id="PNT67531"/>
    </source>
</evidence>
<dbReference type="GO" id="GO:0008234">
    <property type="term" value="F:cysteine-type peptidase activity"/>
    <property type="evidence" value="ECO:0007669"/>
    <property type="project" value="InterPro"/>
</dbReference>
<dbReference type="EMBL" id="CM000882">
    <property type="protein sequence ID" value="PNT67531.1"/>
    <property type="molecule type" value="Genomic_DNA"/>
</dbReference>
<comment type="similarity">
    <text evidence="1">Belongs to the peptidase C48 family.</text>
</comment>
<dbReference type="InterPro" id="IPR038765">
    <property type="entry name" value="Papain-like_cys_pep_sf"/>
</dbReference>
<keyword evidence="3" id="KW-0378">Hydrolase</keyword>
<evidence type="ECO:0000313" key="5">
    <source>
        <dbReference type="EMBL" id="PNT67531.1"/>
    </source>
</evidence>
<dbReference type="PROSITE" id="PS50600">
    <property type="entry name" value="ULP_PROTEASE"/>
    <property type="match status" value="1"/>
</dbReference>
<dbReference type="AlphaFoldDB" id="A0A2K2CZS4"/>
<dbReference type="Gene3D" id="3.40.395.10">
    <property type="entry name" value="Adenoviral Proteinase, Chain A"/>
    <property type="match status" value="1"/>
</dbReference>
<evidence type="ECO:0000256" key="3">
    <source>
        <dbReference type="ARBA" id="ARBA00022801"/>
    </source>
</evidence>
<dbReference type="OrthoDB" id="688429at2759"/>
<keyword evidence="2" id="KW-0645">Protease</keyword>
<feature type="domain" description="Ubiquitin-like protease family profile" evidence="4">
    <location>
        <begin position="1"/>
        <end position="124"/>
    </location>
</feature>
<dbReference type="EnsemblPlants" id="PNT67531">
    <property type="protein sequence ID" value="PNT67531"/>
    <property type="gene ID" value="BRADI_3g28637v3"/>
</dbReference>
<evidence type="ECO:0000259" key="4">
    <source>
        <dbReference type="PROSITE" id="PS50600"/>
    </source>
</evidence>
<name>A0A2K2CZS4_BRADI</name>
<reference evidence="6" key="3">
    <citation type="submission" date="2018-08" db="UniProtKB">
        <authorList>
            <consortium name="EnsemblPlants"/>
        </authorList>
    </citation>
    <scope>IDENTIFICATION</scope>
    <source>
        <strain evidence="6">cv. Bd21</strain>
    </source>
</reference>
<evidence type="ECO:0000313" key="7">
    <source>
        <dbReference type="Proteomes" id="UP000008810"/>
    </source>
</evidence>
<evidence type="ECO:0000256" key="1">
    <source>
        <dbReference type="ARBA" id="ARBA00005234"/>
    </source>
</evidence>
<protein>
    <recommendedName>
        <fullName evidence="4">Ubiquitin-like protease family profile domain-containing protein</fullName>
    </recommendedName>
</protein>
<dbReference type="InterPro" id="IPR003653">
    <property type="entry name" value="Peptidase_C48_C"/>
</dbReference>
<dbReference type="InParanoid" id="A0A2K2CZS4"/>
<keyword evidence="7" id="KW-1185">Reference proteome</keyword>
<organism evidence="5">
    <name type="scientific">Brachypodium distachyon</name>
    <name type="common">Purple false brome</name>
    <name type="synonym">Trachynia distachya</name>
    <dbReference type="NCBI Taxonomy" id="15368"/>
    <lineage>
        <taxon>Eukaryota</taxon>
        <taxon>Viridiplantae</taxon>
        <taxon>Streptophyta</taxon>
        <taxon>Embryophyta</taxon>
        <taxon>Tracheophyta</taxon>
        <taxon>Spermatophyta</taxon>
        <taxon>Magnoliopsida</taxon>
        <taxon>Liliopsida</taxon>
        <taxon>Poales</taxon>
        <taxon>Poaceae</taxon>
        <taxon>BOP clade</taxon>
        <taxon>Pooideae</taxon>
        <taxon>Stipodae</taxon>
        <taxon>Brachypodieae</taxon>
        <taxon>Brachypodium</taxon>
    </lineage>
</organism>
<reference evidence="5 6" key="1">
    <citation type="journal article" date="2010" name="Nature">
        <title>Genome sequencing and analysis of the model grass Brachypodium distachyon.</title>
        <authorList>
            <consortium name="International Brachypodium Initiative"/>
        </authorList>
    </citation>
    <scope>NUCLEOTIDE SEQUENCE [LARGE SCALE GENOMIC DNA]</scope>
    <source>
        <strain evidence="5 6">Bd21</strain>
    </source>
</reference>
<dbReference type="SUPFAM" id="SSF54001">
    <property type="entry name" value="Cysteine proteinases"/>
    <property type="match status" value="1"/>
</dbReference>
<dbReference type="GO" id="GO:0006508">
    <property type="term" value="P:proteolysis"/>
    <property type="evidence" value="ECO:0007669"/>
    <property type="project" value="UniProtKB-KW"/>
</dbReference>
<sequence length="174" mass="20475">MNEGGWVEAYVIDIFCRKLFTKKHPSSSRKHFFFHHLGEFFLEKWANEANYLAMKEKALNAIHGAGRATPLHLTDLINFFMITWQERGLKPQDFNKLSVIYPRVPTQDNTDDCGIFAMKFMELWEPRNRQSCCFSRSDIPNFRIKLANEMMFSPDNIEVQAKILVDNYFRKGQV</sequence>
<evidence type="ECO:0000256" key="2">
    <source>
        <dbReference type="ARBA" id="ARBA00022670"/>
    </source>
</evidence>
<dbReference type="Gramene" id="PNT67531">
    <property type="protein sequence ID" value="PNT67531"/>
    <property type="gene ID" value="BRADI_3g28637v3"/>
</dbReference>
<gene>
    <name evidence="5" type="ORF">BRADI_3g28637v3</name>
</gene>
<proteinExistence type="inferred from homology"/>
<dbReference type="Pfam" id="PF02902">
    <property type="entry name" value="Peptidase_C48"/>
    <property type="match status" value="1"/>
</dbReference>
<reference evidence="5" key="2">
    <citation type="submission" date="2017-06" db="EMBL/GenBank/DDBJ databases">
        <title>WGS assembly of Brachypodium distachyon.</title>
        <authorList>
            <consortium name="The International Brachypodium Initiative"/>
            <person name="Lucas S."/>
            <person name="Harmon-Smith M."/>
            <person name="Lail K."/>
            <person name="Tice H."/>
            <person name="Grimwood J."/>
            <person name="Bruce D."/>
            <person name="Barry K."/>
            <person name="Shu S."/>
            <person name="Lindquist E."/>
            <person name="Wang M."/>
            <person name="Pitluck S."/>
            <person name="Vogel J.P."/>
            <person name="Garvin D.F."/>
            <person name="Mockler T.C."/>
            <person name="Schmutz J."/>
            <person name="Rokhsar D."/>
            <person name="Bevan M.W."/>
        </authorList>
    </citation>
    <scope>NUCLEOTIDE SEQUENCE</scope>
    <source>
        <strain evidence="5">Bd21</strain>
    </source>
</reference>
<accession>A0A2K2CZS4</accession>